<dbReference type="EMBL" id="GG657468">
    <property type="protein sequence ID" value="OAT12526.1"/>
    <property type="molecule type" value="Genomic_DNA"/>
</dbReference>
<dbReference type="Proteomes" id="UP000002038">
    <property type="component" value="Unassembled WGS sequence"/>
</dbReference>
<proteinExistence type="predicted"/>
<evidence type="ECO:0000313" key="2">
    <source>
        <dbReference type="EMBL" id="OAT12526.1"/>
    </source>
</evidence>
<gene>
    <name evidence="2" type="ORF">BDBG_07856</name>
</gene>
<evidence type="ECO:0000313" key="3">
    <source>
        <dbReference type="Proteomes" id="UP000002038"/>
    </source>
</evidence>
<dbReference type="KEGG" id="bgh:BDBG_07856"/>
<evidence type="ECO:0008006" key="4">
    <source>
        <dbReference type="Google" id="ProtNLM"/>
    </source>
</evidence>
<organism evidence="2 3">
    <name type="scientific">Blastomyces gilchristii (strain SLH14081)</name>
    <name type="common">Blastomyces dermatitidis</name>
    <dbReference type="NCBI Taxonomy" id="559298"/>
    <lineage>
        <taxon>Eukaryota</taxon>
        <taxon>Fungi</taxon>
        <taxon>Dikarya</taxon>
        <taxon>Ascomycota</taxon>
        <taxon>Pezizomycotina</taxon>
        <taxon>Eurotiomycetes</taxon>
        <taxon>Eurotiomycetidae</taxon>
        <taxon>Onygenales</taxon>
        <taxon>Ajellomycetaceae</taxon>
        <taxon>Blastomyces</taxon>
    </lineage>
</organism>
<feature type="compositionally biased region" description="Acidic residues" evidence="1">
    <location>
        <begin position="87"/>
        <end position="101"/>
    </location>
</feature>
<dbReference type="RefSeq" id="XP_031580425.1">
    <property type="nucleotide sequence ID" value="XM_031723289.1"/>
</dbReference>
<sequence length="147" mass="16595">MKGAFERYLSSPLFIFTIEANKNKVAVHSSALARLSQSLNTLINSEMKEAKTGHAVWLEDEPPEPIPESESESESELEPELKAISDEPSELESSSEDDACNDPEIPYKKRSIWSEYLYYEFVESLIVLSLQSKNLGCTFTLSENTRL</sequence>
<dbReference type="AlphaFoldDB" id="A0A179UWQ2"/>
<feature type="compositionally biased region" description="Acidic residues" evidence="1">
    <location>
        <begin position="58"/>
        <end position="78"/>
    </location>
</feature>
<feature type="region of interest" description="Disordered" evidence="1">
    <location>
        <begin position="53"/>
        <end position="105"/>
    </location>
</feature>
<evidence type="ECO:0000256" key="1">
    <source>
        <dbReference type="SAM" id="MobiDB-lite"/>
    </source>
</evidence>
<dbReference type="VEuPathDB" id="FungiDB:BDBG_07856"/>
<dbReference type="STRING" id="559298.A0A179UWQ2"/>
<keyword evidence="3" id="KW-1185">Reference proteome</keyword>
<accession>A0A179UWQ2</accession>
<reference evidence="3" key="1">
    <citation type="journal article" date="2015" name="PLoS Genet.">
        <title>The dynamic genome and transcriptome of the human fungal pathogen Blastomyces and close relative Emmonsia.</title>
        <authorList>
            <person name="Munoz J.F."/>
            <person name="Gauthier G.M."/>
            <person name="Desjardins C.A."/>
            <person name="Gallo J.E."/>
            <person name="Holder J."/>
            <person name="Sullivan T.D."/>
            <person name="Marty A.J."/>
            <person name="Carmen J.C."/>
            <person name="Chen Z."/>
            <person name="Ding L."/>
            <person name="Gujja S."/>
            <person name="Magrini V."/>
            <person name="Misas E."/>
            <person name="Mitreva M."/>
            <person name="Priest M."/>
            <person name="Saif S."/>
            <person name="Whiston E.A."/>
            <person name="Young S."/>
            <person name="Zeng Q."/>
            <person name="Goldman W.E."/>
            <person name="Mardis E.R."/>
            <person name="Taylor J.W."/>
            <person name="McEwen J.G."/>
            <person name="Clay O.K."/>
            <person name="Klein B.S."/>
            <person name="Cuomo C.A."/>
        </authorList>
    </citation>
    <scope>NUCLEOTIDE SEQUENCE [LARGE SCALE GENOMIC DNA]</scope>
    <source>
        <strain evidence="3">SLH14081</strain>
    </source>
</reference>
<dbReference type="GeneID" id="8508764"/>
<name>A0A179UWQ2_BLAGS</name>
<protein>
    <recommendedName>
        <fullName evidence="4">BTB domain-containing protein</fullName>
    </recommendedName>
</protein>
<dbReference type="OrthoDB" id="4173637at2759"/>